<dbReference type="AlphaFoldDB" id="A0AA39NTE9"/>
<accession>A0AA39NTE9</accession>
<protein>
    <submittedName>
        <fullName evidence="1">Uncharacterized protein</fullName>
    </submittedName>
</protein>
<organism evidence="1 2">
    <name type="scientific">Armillaria novae-zelandiae</name>
    <dbReference type="NCBI Taxonomy" id="153914"/>
    <lineage>
        <taxon>Eukaryota</taxon>
        <taxon>Fungi</taxon>
        <taxon>Dikarya</taxon>
        <taxon>Basidiomycota</taxon>
        <taxon>Agaricomycotina</taxon>
        <taxon>Agaricomycetes</taxon>
        <taxon>Agaricomycetidae</taxon>
        <taxon>Agaricales</taxon>
        <taxon>Marasmiineae</taxon>
        <taxon>Physalacriaceae</taxon>
        <taxon>Armillaria</taxon>
    </lineage>
</organism>
<keyword evidence="2" id="KW-1185">Reference proteome</keyword>
<sequence>MRKIFVRSIGNCWSKLERLLRFELFIPHAHHRSFITDKNRAYIDPSDLEDADLVASIQSNSTLQNSRFKPFSPLGPQLFFRNILHTGRTLHALTWVGLIRNANEDGSFNPIDIHSRDLYPLELCASAMPALDFRTDSSFPSSTILFEDAVRNYLLSEMTDNVLKMFHEFDYHSDDIPDAESCSRHLRVTLAFAAFVIPRLRVPLLQPDQTVYAEHSNDTEITRTQNALRSAVTNIFRILLIHTHSTSPSLTFGEGNLIFNVVKGLLSSDVVFGENTTKYSSLDPCRLFALEIYSRMIGAPLLPNAITSQYPLLPEYQPPDWPRLWELVNFIIFDYDNPKSHPSRVTPFDLACDILAHGLENGIAEAFEAFIEKKCLAAFGAHPYRLRLVRVINGYVAGIAKSLVNGRRIDYLHEPENLYVACSILASNDWTRDVSPGDDILALLNIRPNDPAWVSCRDRLRKLETDAIQRPKWETELTTEEVNREKRNISEASALLAVGAINISRGKRRHIPWHG</sequence>
<comment type="caution">
    <text evidence="1">The sequence shown here is derived from an EMBL/GenBank/DDBJ whole genome shotgun (WGS) entry which is preliminary data.</text>
</comment>
<name>A0AA39NTE9_9AGAR</name>
<evidence type="ECO:0000313" key="2">
    <source>
        <dbReference type="Proteomes" id="UP001175227"/>
    </source>
</evidence>
<reference evidence="1" key="1">
    <citation type="submission" date="2023-06" db="EMBL/GenBank/DDBJ databases">
        <authorList>
            <consortium name="Lawrence Berkeley National Laboratory"/>
            <person name="Ahrendt S."/>
            <person name="Sahu N."/>
            <person name="Indic B."/>
            <person name="Wong-Bajracharya J."/>
            <person name="Merenyi Z."/>
            <person name="Ke H.-M."/>
            <person name="Monk M."/>
            <person name="Kocsube S."/>
            <person name="Drula E."/>
            <person name="Lipzen A."/>
            <person name="Balint B."/>
            <person name="Henrissat B."/>
            <person name="Andreopoulos B."/>
            <person name="Martin F.M."/>
            <person name="Harder C.B."/>
            <person name="Rigling D."/>
            <person name="Ford K.L."/>
            <person name="Foster G.D."/>
            <person name="Pangilinan J."/>
            <person name="Papanicolaou A."/>
            <person name="Barry K."/>
            <person name="LaButti K."/>
            <person name="Viragh M."/>
            <person name="Koriabine M."/>
            <person name="Yan M."/>
            <person name="Riley R."/>
            <person name="Champramary S."/>
            <person name="Plett K.L."/>
            <person name="Tsai I.J."/>
            <person name="Slot J."/>
            <person name="Sipos G."/>
            <person name="Plett J."/>
            <person name="Nagy L.G."/>
            <person name="Grigoriev I.V."/>
        </authorList>
    </citation>
    <scope>NUCLEOTIDE SEQUENCE</scope>
    <source>
        <strain evidence="1">ICMP 16352</strain>
    </source>
</reference>
<evidence type="ECO:0000313" key="1">
    <source>
        <dbReference type="EMBL" id="KAK0471542.1"/>
    </source>
</evidence>
<proteinExistence type="predicted"/>
<gene>
    <name evidence="1" type="ORF">IW261DRAFT_834339</name>
</gene>
<dbReference type="Proteomes" id="UP001175227">
    <property type="component" value="Unassembled WGS sequence"/>
</dbReference>
<dbReference type="EMBL" id="JAUEPR010000049">
    <property type="protein sequence ID" value="KAK0471542.1"/>
    <property type="molecule type" value="Genomic_DNA"/>
</dbReference>